<evidence type="ECO:0000256" key="1">
    <source>
        <dbReference type="ARBA" id="ARBA00004141"/>
    </source>
</evidence>
<gene>
    <name evidence="7" type="ORF">GCM10018793_16160</name>
</gene>
<dbReference type="PANTHER" id="PTHR31310">
    <property type="match status" value="1"/>
</dbReference>
<feature type="transmembrane region" description="Helical" evidence="5">
    <location>
        <begin position="191"/>
        <end position="213"/>
    </location>
</feature>
<reference evidence="7" key="1">
    <citation type="journal article" date="2014" name="Int. J. Syst. Evol. Microbiol.">
        <title>Complete genome sequence of Corynebacterium casei LMG S-19264T (=DSM 44701T), isolated from a smear-ripened cheese.</title>
        <authorList>
            <consortium name="US DOE Joint Genome Institute (JGI-PGF)"/>
            <person name="Walter F."/>
            <person name="Albersmeier A."/>
            <person name="Kalinowski J."/>
            <person name="Ruckert C."/>
        </authorList>
    </citation>
    <scope>NUCLEOTIDE SEQUENCE</scope>
    <source>
        <strain evidence="7">JCM 5069</strain>
    </source>
</reference>
<keyword evidence="8" id="KW-1185">Reference proteome</keyword>
<dbReference type="Pfam" id="PF14378">
    <property type="entry name" value="PAP2_3"/>
    <property type="match status" value="1"/>
</dbReference>
<feature type="domain" description="Inositolphosphotransferase Aur1/Ipt1" evidence="6">
    <location>
        <begin position="75"/>
        <end position="255"/>
    </location>
</feature>
<feature type="transmembrane region" description="Helical" evidence="5">
    <location>
        <begin position="107"/>
        <end position="125"/>
    </location>
</feature>
<dbReference type="Proteomes" id="UP000603708">
    <property type="component" value="Unassembled WGS sequence"/>
</dbReference>
<dbReference type="EMBL" id="BNCD01000003">
    <property type="protein sequence ID" value="GHH74587.1"/>
    <property type="molecule type" value="Genomic_DNA"/>
</dbReference>
<proteinExistence type="predicted"/>
<comment type="subcellular location">
    <subcellularLocation>
        <location evidence="1">Membrane</location>
        <topology evidence="1">Multi-pass membrane protein</topology>
    </subcellularLocation>
</comment>
<evidence type="ECO:0000259" key="6">
    <source>
        <dbReference type="Pfam" id="PF14378"/>
    </source>
</evidence>
<evidence type="ECO:0000313" key="7">
    <source>
        <dbReference type="EMBL" id="GHH74587.1"/>
    </source>
</evidence>
<keyword evidence="2 5" id="KW-0812">Transmembrane</keyword>
<dbReference type="InterPro" id="IPR026841">
    <property type="entry name" value="Aur1/Ipt1"/>
</dbReference>
<organism evidence="7 8">
    <name type="scientific">Streptomyces sulfonofaciens</name>
    <dbReference type="NCBI Taxonomy" id="68272"/>
    <lineage>
        <taxon>Bacteria</taxon>
        <taxon>Bacillati</taxon>
        <taxon>Actinomycetota</taxon>
        <taxon>Actinomycetes</taxon>
        <taxon>Kitasatosporales</taxon>
        <taxon>Streptomycetaceae</taxon>
        <taxon>Streptomyces</taxon>
    </lineage>
</organism>
<feature type="transmembrane region" description="Helical" evidence="5">
    <location>
        <begin position="220"/>
        <end position="238"/>
    </location>
</feature>
<feature type="transmembrane region" description="Helical" evidence="5">
    <location>
        <begin position="137"/>
        <end position="156"/>
    </location>
</feature>
<dbReference type="CDD" id="cd03386">
    <property type="entry name" value="PAP2_Aur1_like"/>
    <property type="match status" value="1"/>
</dbReference>
<accession>A0A919FXZ8</accession>
<evidence type="ECO:0000256" key="5">
    <source>
        <dbReference type="SAM" id="Phobius"/>
    </source>
</evidence>
<feature type="transmembrane region" description="Helical" evidence="5">
    <location>
        <begin position="41"/>
        <end position="58"/>
    </location>
</feature>
<evidence type="ECO:0000256" key="4">
    <source>
        <dbReference type="ARBA" id="ARBA00023136"/>
    </source>
</evidence>
<sequence>MLDRPRGVRGARRALGSWRADPAGTTRTVLLRARTPRRPHLWFEVLLIAASYWVYSMIRSVVPEQRGQAMRNADWLWELERRLGIAVESAVNKGVDSVNWLIVGMNYYYATLHFVVTIGVLAWLYRRHPGRYSATRLVLLVTTGSALVGYYLYPLAPPRLISRSMFVDTVVTHRTWGSLGSDSLKDVSNQYAAMPSMHVGWALWCGLTVFALSKVPWVRVLALVYPAITVVVIVATANHFWLDAVGGIICLACGYLVARWWYGAWPYALPRRVPRPGPSRRAAASVPVTAGSPRVRPTGCTNLETVELVRRAARRTRG</sequence>
<dbReference type="AlphaFoldDB" id="A0A919FXZ8"/>
<name>A0A919FXZ8_9ACTN</name>
<dbReference type="PANTHER" id="PTHR31310:SF7">
    <property type="entry name" value="PA-PHOSPHATASE RELATED-FAMILY PROTEIN DDB_G0268928"/>
    <property type="match status" value="1"/>
</dbReference>
<protein>
    <submittedName>
        <fullName evidence="7">Inositol phosphorylceramide synthase</fullName>
    </submittedName>
</protein>
<feature type="transmembrane region" description="Helical" evidence="5">
    <location>
        <begin position="244"/>
        <end position="262"/>
    </location>
</feature>
<evidence type="ECO:0000256" key="2">
    <source>
        <dbReference type="ARBA" id="ARBA00022692"/>
    </source>
</evidence>
<evidence type="ECO:0000256" key="3">
    <source>
        <dbReference type="ARBA" id="ARBA00022989"/>
    </source>
</evidence>
<keyword evidence="4 5" id="KW-0472">Membrane</keyword>
<evidence type="ECO:0000313" key="8">
    <source>
        <dbReference type="Proteomes" id="UP000603708"/>
    </source>
</evidence>
<comment type="caution">
    <text evidence="7">The sequence shown here is derived from an EMBL/GenBank/DDBJ whole genome shotgun (WGS) entry which is preliminary data.</text>
</comment>
<reference evidence="7" key="2">
    <citation type="submission" date="2020-09" db="EMBL/GenBank/DDBJ databases">
        <authorList>
            <person name="Sun Q."/>
            <person name="Ohkuma M."/>
        </authorList>
    </citation>
    <scope>NUCLEOTIDE SEQUENCE</scope>
    <source>
        <strain evidence="7">JCM 5069</strain>
    </source>
</reference>
<dbReference type="GO" id="GO:0016020">
    <property type="term" value="C:membrane"/>
    <property type="evidence" value="ECO:0007669"/>
    <property type="project" value="UniProtKB-SubCell"/>
</dbReference>
<keyword evidence="3 5" id="KW-1133">Transmembrane helix</keyword>
<dbReference type="InterPro" id="IPR052185">
    <property type="entry name" value="IPC_Synthase-Related"/>
</dbReference>